<accession>A0A9P5YMJ0</accession>
<dbReference type="AlphaFoldDB" id="A0A9P5YMJ0"/>
<keyword evidence="2" id="KW-1185">Reference proteome</keyword>
<protein>
    <submittedName>
        <fullName evidence="1">Uncharacterized protein</fullName>
    </submittedName>
</protein>
<dbReference type="Proteomes" id="UP000807469">
    <property type="component" value="Unassembled WGS sequence"/>
</dbReference>
<gene>
    <name evidence="1" type="ORF">BDN70DRAFT_550724</name>
</gene>
<comment type="caution">
    <text evidence="1">The sequence shown here is derived from an EMBL/GenBank/DDBJ whole genome shotgun (WGS) entry which is preliminary data.</text>
</comment>
<reference evidence="1" key="1">
    <citation type="submission" date="2020-11" db="EMBL/GenBank/DDBJ databases">
        <authorList>
            <consortium name="DOE Joint Genome Institute"/>
            <person name="Ahrendt S."/>
            <person name="Riley R."/>
            <person name="Andreopoulos W."/>
            <person name="Labutti K."/>
            <person name="Pangilinan J."/>
            <person name="Ruiz-Duenas F.J."/>
            <person name="Barrasa J.M."/>
            <person name="Sanchez-Garcia M."/>
            <person name="Camarero S."/>
            <person name="Miyauchi S."/>
            <person name="Serrano A."/>
            <person name="Linde D."/>
            <person name="Babiker R."/>
            <person name="Drula E."/>
            <person name="Ayuso-Fernandez I."/>
            <person name="Pacheco R."/>
            <person name="Padilla G."/>
            <person name="Ferreira P."/>
            <person name="Barriuso J."/>
            <person name="Kellner H."/>
            <person name="Castanera R."/>
            <person name="Alfaro M."/>
            <person name="Ramirez L."/>
            <person name="Pisabarro A.G."/>
            <person name="Kuo A."/>
            <person name="Tritt A."/>
            <person name="Lipzen A."/>
            <person name="He G."/>
            <person name="Yan M."/>
            <person name="Ng V."/>
            <person name="Cullen D."/>
            <person name="Martin F."/>
            <person name="Rosso M.-N."/>
            <person name="Henrissat B."/>
            <person name="Hibbett D."/>
            <person name="Martinez A.T."/>
            <person name="Grigoriev I.V."/>
        </authorList>
    </citation>
    <scope>NUCLEOTIDE SEQUENCE</scope>
    <source>
        <strain evidence="1">CIRM-BRFM 674</strain>
    </source>
</reference>
<dbReference type="EMBL" id="MU155642">
    <property type="protein sequence ID" value="KAF9471673.1"/>
    <property type="molecule type" value="Genomic_DNA"/>
</dbReference>
<name>A0A9P5YMJ0_9AGAR</name>
<evidence type="ECO:0000313" key="2">
    <source>
        <dbReference type="Proteomes" id="UP000807469"/>
    </source>
</evidence>
<proteinExistence type="predicted"/>
<organism evidence="1 2">
    <name type="scientific">Pholiota conissans</name>
    <dbReference type="NCBI Taxonomy" id="109636"/>
    <lineage>
        <taxon>Eukaryota</taxon>
        <taxon>Fungi</taxon>
        <taxon>Dikarya</taxon>
        <taxon>Basidiomycota</taxon>
        <taxon>Agaricomycotina</taxon>
        <taxon>Agaricomycetes</taxon>
        <taxon>Agaricomycetidae</taxon>
        <taxon>Agaricales</taxon>
        <taxon>Agaricineae</taxon>
        <taxon>Strophariaceae</taxon>
        <taxon>Pholiota</taxon>
    </lineage>
</organism>
<evidence type="ECO:0000313" key="1">
    <source>
        <dbReference type="EMBL" id="KAF9471673.1"/>
    </source>
</evidence>
<sequence>MDVRTAPSQMMSRLYRRFSIKMRVDEMKKRKTENVHFRSMQVGLEILLGLSTRTPQPSIFIPFSAFVFVSLISTKWINSCVPIRCNLGETAHQPRSVKE</sequence>